<evidence type="ECO:0000313" key="3">
    <source>
        <dbReference type="Proteomes" id="UP000277766"/>
    </source>
</evidence>
<keyword evidence="1" id="KW-0812">Transmembrane</keyword>
<feature type="transmembrane region" description="Helical" evidence="1">
    <location>
        <begin position="129"/>
        <end position="149"/>
    </location>
</feature>
<dbReference type="RefSeq" id="WP_126351394.1">
    <property type="nucleotide sequence ID" value="NZ_CP086380.1"/>
</dbReference>
<evidence type="ECO:0000256" key="1">
    <source>
        <dbReference type="SAM" id="Phobius"/>
    </source>
</evidence>
<name>A0A431W227_9DEIO</name>
<dbReference type="EMBL" id="RXPE01000004">
    <property type="protein sequence ID" value="RTR29483.1"/>
    <property type="molecule type" value="Genomic_DNA"/>
</dbReference>
<evidence type="ECO:0000313" key="2">
    <source>
        <dbReference type="EMBL" id="RTR29483.1"/>
    </source>
</evidence>
<keyword evidence="1" id="KW-1133">Transmembrane helix</keyword>
<protein>
    <submittedName>
        <fullName evidence="2">Uncharacterized protein</fullName>
    </submittedName>
</protein>
<reference evidence="2 3" key="1">
    <citation type="submission" date="2018-12" db="EMBL/GenBank/DDBJ databases">
        <title>Deinococcus radiophilus ATCC 27603 genome sequencing and assembly.</title>
        <authorList>
            <person name="Maclea K.S."/>
            <person name="Maynard C.R."/>
        </authorList>
    </citation>
    <scope>NUCLEOTIDE SEQUENCE [LARGE SCALE GENOMIC DNA]</scope>
    <source>
        <strain evidence="2 3">ATCC 27603</strain>
    </source>
</reference>
<comment type="caution">
    <text evidence="2">The sequence shown here is derived from an EMBL/GenBank/DDBJ whole genome shotgun (WGS) entry which is preliminary data.</text>
</comment>
<accession>A0A431W227</accession>
<dbReference type="Proteomes" id="UP000277766">
    <property type="component" value="Unassembled WGS sequence"/>
</dbReference>
<sequence>MSFFLPARPWNREPQTPERWLELATEGLEAGAAEQVRAESLAQLAGAQQAGQSQAEVLGGWGDPNAANARLRRSHLQGGEAARIPAGYARGWPGLRAAYCEHLFFTVMSSLLVLLAFWMTLLREPAPRALWLGVIYVLILLLPLLRWYALSGPAQPPVTRVWRSWLTKPETWLALLMVGRALWQLAFPDAGGPSVQWWHLIFVIYVLSELWLGLKAARKVQAQSGEQVQSGVPHG</sequence>
<keyword evidence="1" id="KW-0472">Membrane</keyword>
<dbReference type="AlphaFoldDB" id="A0A431W227"/>
<organism evidence="2 3">
    <name type="scientific">Deinococcus radiophilus</name>
    <dbReference type="NCBI Taxonomy" id="32062"/>
    <lineage>
        <taxon>Bacteria</taxon>
        <taxon>Thermotogati</taxon>
        <taxon>Deinococcota</taxon>
        <taxon>Deinococci</taxon>
        <taxon>Deinococcales</taxon>
        <taxon>Deinococcaceae</taxon>
        <taxon>Deinococcus</taxon>
    </lineage>
</organism>
<feature type="transmembrane region" description="Helical" evidence="1">
    <location>
        <begin position="102"/>
        <end position="122"/>
    </location>
</feature>
<keyword evidence="3" id="KW-1185">Reference proteome</keyword>
<gene>
    <name evidence="2" type="ORF">EJ104_03615</name>
</gene>
<proteinExistence type="predicted"/>
<feature type="transmembrane region" description="Helical" evidence="1">
    <location>
        <begin position="197"/>
        <end position="214"/>
    </location>
</feature>